<dbReference type="EMBL" id="JAAWWB010000024">
    <property type="protein sequence ID" value="KAG6752722.1"/>
    <property type="molecule type" value="Genomic_DNA"/>
</dbReference>
<dbReference type="OrthoDB" id="1435109at2759"/>
<dbReference type="Proteomes" id="UP000886885">
    <property type="component" value="Chromosome 12D"/>
</dbReference>
<evidence type="ECO:0000313" key="2">
    <source>
        <dbReference type="Proteomes" id="UP000886885"/>
    </source>
</evidence>
<organism evidence="1 2">
    <name type="scientific">Populus tomentosa</name>
    <name type="common">Chinese white poplar</name>
    <dbReference type="NCBI Taxonomy" id="118781"/>
    <lineage>
        <taxon>Eukaryota</taxon>
        <taxon>Viridiplantae</taxon>
        <taxon>Streptophyta</taxon>
        <taxon>Embryophyta</taxon>
        <taxon>Tracheophyta</taxon>
        <taxon>Spermatophyta</taxon>
        <taxon>Magnoliopsida</taxon>
        <taxon>eudicotyledons</taxon>
        <taxon>Gunneridae</taxon>
        <taxon>Pentapetalae</taxon>
        <taxon>rosids</taxon>
        <taxon>fabids</taxon>
        <taxon>Malpighiales</taxon>
        <taxon>Salicaceae</taxon>
        <taxon>Saliceae</taxon>
        <taxon>Populus</taxon>
    </lineage>
</organism>
<proteinExistence type="predicted"/>
<evidence type="ECO:0000313" key="1">
    <source>
        <dbReference type="EMBL" id="KAG6752722.1"/>
    </source>
</evidence>
<keyword evidence="2" id="KW-1185">Reference proteome</keyword>
<dbReference type="AlphaFoldDB" id="A0A8X8CG24"/>
<sequence length="314" mass="34780">MKSAPNINFGTWNKSEKIGINCTAEIFAFEVSATMVSQYFHATYSITCQISNEQDITGIGVMLSSSGVGNYFFDGCRNGSICVNELALNLLPTKEHIYFSSDSICSPSGDVILCIHLSFSAIFNLMGPPQHKLSSKVGARMVLLRNLPEPAVFHDQLYITMIRLEMNMRKNSLFFLPPEQKLLQDGRLEDKGEFIIENASKLELRITLWGGAARRFDQAALETSPLPIIIVFLVFLRMVHRLRYMVKPVVEEARSALSRNLIAVTSSSNAPVKMAPTTPETKESDIVASGSPIVPLTEHGPSSDMKSLFLQVND</sequence>
<comment type="caution">
    <text evidence="1">The sequence shown here is derived from an EMBL/GenBank/DDBJ whole genome shotgun (WGS) entry which is preliminary data.</text>
</comment>
<reference evidence="1" key="1">
    <citation type="journal article" date="2020" name="bioRxiv">
        <title>Hybrid origin of Populus tomentosa Carr. identified through genome sequencing and phylogenomic analysis.</title>
        <authorList>
            <person name="An X."/>
            <person name="Gao K."/>
            <person name="Chen Z."/>
            <person name="Li J."/>
            <person name="Yang X."/>
            <person name="Yang X."/>
            <person name="Zhou J."/>
            <person name="Guo T."/>
            <person name="Zhao T."/>
            <person name="Huang S."/>
            <person name="Miao D."/>
            <person name="Khan W.U."/>
            <person name="Rao P."/>
            <person name="Ye M."/>
            <person name="Lei B."/>
            <person name="Liao W."/>
            <person name="Wang J."/>
            <person name="Ji L."/>
            <person name="Li Y."/>
            <person name="Guo B."/>
            <person name="Mustafa N.S."/>
            <person name="Li S."/>
            <person name="Yun Q."/>
            <person name="Keller S.R."/>
            <person name="Mao J."/>
            <person name="Zhang R."/>
            <person name="Strauss S.H."/>
        </authorList>
    </citation>
    <scope>NUCLEOTIDE SEQUENCE</scope>
    <source>
        <strain evidence="1">GM15</strain>
        <tissue evidence="1">Leaf</tissue>
    </source>
</reference>
<gene>
    <name evidence="1" type="ORF">POTOM_042758</name>
</gene>
<accession>A0A8X8CG24</accession>
<protein>
    <submittedName>
        <fullName evidence="1">Uncharacterized protein</fullName>
    </submittedName>
</protein>
<name>A0A8X8CG24_POPTO</name>